<accession>A0AAE0SBU1</accession>
<dbReference type="EMBL" id="JAEAOA010002363">
    <property type="protein sequence ID" value="KAK3588957.1"/>
    <property type="molecule type" value="Genomic_DNA"/>
</dbReference>
<dbReference type="Proteomes" id="UP001195483">
    <property type="component" value="Unassembled WGS sequence"/>
</dbReference>
<evidence type="ECO:0000313" key="2">
    <source>
        <dbReference type="Proteomes" id="UP001195483"/>
    </source>
</evidence>
<reference evidence="1" key="2">
    <citation type="journal article" date="2021" name="Genome Biol. Evol.">
        <title>Developing a high-quality reference genome for a parasitic bivalve with doubly uniparental inheritance (Bivalvia: Unionida).</title>
        <authorList>
            <person name="Smith C.H."/>
        </authorList>
    </citation>
    <scope>NUCLEOTIDE SEQUENCE</scope>
    <source>
        <strain evidence="1">CHS0354</strain>
        <tissue evidence="1">Mantle</tissue>
    </source>
</reference>
<evidence type="ECO:0000313" key="1">
    <source>
        <dbReference type="EMBL" id="KAK3588957.1"/>
    </source>
</evidence>
<gene>
    <name evidence="1" type="ORF">CHS0354_043126</name>
</gene>
<sequence>MEEGKGKDQFATFAVEMVYAMMINSCGSNSYNSCNNTISKGRKDRLVTFAEANKFNYTNLRIIP</sequence>
<dbReference type="AlphaFoldDB" id="A0AAE0SBU1"/>
<comment type="caution">
    <text evidence="1">The sequence shown here is derived from an EMBL/GenBank/DDBJ whole genome shotgun (WGS) entry which is preliminary data.</text>
</comment>
<reference evidence="1" key="3">
    <citation type="submission" date="2023-05" db="EMBL/GenBank/DDBJ databases">
        <authorList>
            <person name="Smith C.H."/>
        </authorList>
    </citation>
    <scope>NUCLEOTIDE SEQUENCE</scope>
    <source>
        <strain evidence="1">CHS0354</strain>
        <tissue evidence="1">Mantle</tissue>
    </source>
</reference>
<organism evidence="1 2">
    <name type="scientific">Potamilus streckersoni</name>
    <dbReference type="NCBI Taxonomy" id="2493646"/>
    <lineage>
        <taxon>Eukaryota</taxon>
        <taxon>Metazoa</taxon>
        <taxon>Spiralia</taxon>
        <taxon>Lophotrochozoa</taxon>
        <taxon>Mollusca</taxon>
        <taxon>Bivalvia</taxon>
        <taxon>Autobranchia</taxon>
        <taxon>Heteroconchia</taxon>
        <taxon>Palaeoheterodonta</taxon>
        <taxon>Unionida</taxon>
        <taxon>Unionoidea</taxon>
        <taxon>Unionidae</taxon>
        <taxon>Ambleminae</taxon>
        <taxon>Lampsilini</taxon>
        <taxon>Potamilus</taxon>
    </lineage>
</organism>
<reference evidence="1" key="1">
    <citation type="journal article" date="2021" name="Genome Biol. Evol.">
        <title>A High-Quality Reference Genome for a Parasitic Bivalve with Doubly Uniparental Inheritance (Bivalvia: Unionida).</title>
        <authorList>
            <person name="Smith C.H."/>
        </authorList>
    </citation>
    <scope>NUCLEOTIDE SEQUENCE</scope>
    <source>
        <strain evidence="1">CHS0354</strain>
    </source>
</reference>
<protein>
    <submittedName>
        <fullName evidence="1">Uncharacterized protein</fullName>
    </submittedName>
</protein>
<keyword evidence="2" id="KW-1185">Reference proteome</keyword>
<name>A0AAE0SBU1_9BIVA</name>
<proteinExistence type="predicted"/>